<dbReference type="Pfam" id="PF00294">
    <property type="entry name" value="PfkB"/>
    <property type="match status" value="1"/>
</dbReference>
<feature type="domain" description="Carbohydrate kinase PfkB" evidence="4">
    <location>
        <begin position="56"/>
        <end position="316"/>
    </location>
</feature>
<dbReference type="Gene3D" id="3.40.1190.20">
    <property type="match status" value="1"/>
</dbReference>
<evidence type="ECO:0000256" key="3">
    <source>
        <dbReference type="ARBA" id="ARBA00022777"/>
    </source>
</evidence>
<dbReference type="STRING" id="1266370.NITGR_90013"/>
<evidence type="ECO:0000256" key="2">
    <source>
        <dbReference type="ARBA" id="ARBA00022679"/>
    </source>
</evidence>
<dbReference type="InterPro" id="IPR029056">
    <property type="entry name" value="Ribokinase-like"/>
</dbReference>
<dbReference type="RefSeq" id="WP_005011165.1">
    <property type="nucleotide sequence ID" value="NZ_HG422173.1"/>
</dbReference>
<dbReference type="Proteomes" id="UP000011704">
    <property type="component" value="Unassembled WGS sequence"/>
</dbReference>
<comment type="similarity">
    <text evidence="1">Belongs to the carbohydrate kinase PfkB family.</text>
</comment>
<dbReference type="CDD" id="cd01168">
    <property type="entry name" value="adenosine_kinase"/>
    <property type="match status" value="1"/>
</dbReference>
<dbReference type="EC" id="2.7.1.-" evidence="5"/>
<name>M1ZE96_NITG3</name>
<dbReference type="PANTHER" id="PTHR43320">
    <property type="entry name" value="SUGAR KINASE"/>
    <property type="match status" value="1"/>
</dbReference>
<evidence type="ECO:0000256" key="1">
    <source>
        <dbReference type="ARBA" id="ARBA00010688"/>
    </source>
</evidence>
<dbReference type="PANTHER" id="PTHR43320:SF3">
    <property type="entry name" value="CARBOHYDRATE KINASE PFKB DOMAIN-CONTAINING PROTEIN"/>
    <property type="match status" value="1"/>
</dbReference>
<dbReference type="Gene3D" id="3.30.1110.10">
    <property type="match status" value="1"/>
</dbReference>
<evidence type="ECO:0000313" key="5">
    <source>
        <dbReference type="EMBL" id="CCQ91874.1"/>
    </source>
</evidence>
<dbReference type="InterPro" id="IPR052700">
    <property type="entry name" value="Carb_kinase_PfkB-like"/>
</dbReference>
<dbReference type="InterPro" id="IPR002173">
    <property type="entry name" value="Carboh/pur_kinase_PfkB_CS"/>
</dbReference>
<keyword evidence="2 5" id="KW-0808">Transferase</keyword>
<dbReference type="OrthoDB" id="9813569at2"/>
<dbReference type="SUPFAM" id="SSF53613">
    <property type="entry name" value="Ribokinase-like"/>
    <property type="match status" value="1"/>
</dbReference>
<dbReference type="EMBL" id="CAQJ01000099">
    <property type="protein sequence ID" value="CCQ91874.1"/>
    <property type="molecule type" value="Genomic_DNA"/>
</dbReference>
<dbReference type="HOGENOM" id="CLU_027634_5_1_0"/>
<keyword evidence="3 5" id="KW-0418">Kinase</keyword>
<proteinExistence type="inferred from homology"/>
<reference evidence="5 6" key="1">
    <citation type="journal article" date="2013" name="Front. Microbiol.">
        <title>The genome of Nitrospina gracilis illuminates the metabolism and evolution of the major marine nitrite oxidizer.</title>
        <authorList>
            <person name="Luecker S."/>
            <person name="Nowka B."/>
            <person name="Rattei T."/>
            <person name="Spieck E."/>
            <person name="and Daims H."/>
        </authorList>
    </citation>
    <scope>NUCLEOTIDE SEQUENCE [LARGE SCALE GENOMIC DNA]</scope>
    <source>
        <strain evidence="5 6">3/211</strain>
    </source>
</reference>
<dbReference type="PROSITE" id="PS00584">
    <property type="entry name" value="PFKB_KINASES_2"/>
    <property type="match status" value="1"/>
</dbReference>
<dbReference type="FunCoup" id="M1ZE96">
    <property type="interactions" value="251"/>
</dbReference>
<protein>
    <submittedName>
        <fullName evidence="5">Predicted ribokinase family sugar kinase</fullName>
        <ecNumber evidence="5">2.7.1.-</ecNumber>
    </submittedName>
</protein>
<dbReference type="InParanoid" id="M1ZE96"/>
<organism evidence="5 6">
    <name type="scientific">Nitrospina gracilis (strain 3/211)</name>
    <dbReference type="NCBI Taxonomy" id="1266370"/>
    <lineage>
        <taxon>Bacteria</taxon>
        <taxon>Pseudomonadati</taxon>
        <taxon>Nitrospinota/Tectimicrobiota group</taxon>
        <taxon>Nitrospinota</taxon>
        <taxon>Nitrospinia</taxon>
        <taxon>Nitrospinales</taxon>
        <taxon>Nitrospinaceae</taxon>
        <taxon>Nitrospina</taxon>
    </lineage>
</organism>
<sequence length="332" mass="35990">MSYDLVGIGNALVDIEVRVKDDFIQQYKFTKGGMTLTSLEDQNKLLEEFDGAAHKISSGGSAANTVHGMRVLGANTYYLGRVADDRYGKHYTEDMQSCGVGFPGPDAADTGTGTCLILVTPDSERTMLTNLGISCELHPDNVDETIVKTAKTVYIEGYLWTGDETRAAAIKMADIARKNRIPVAFTLSDAFVANTFKEDLLDFIRWKTDILFCNDVEAKAMADSEDAEKAFDKLKHLAGTVFMTRGKEGSWVGRDGDDTIAVNAFTVKAVDTTGAGDLYAAGALYGLNQGLSLKESAIIGSYCAAQVVTHFGARMPAHSHTDIKKILESYSE</sequence>
<dbReference type="InterPro" id="IPR011611">
    <property type="entry name" value="PfkB_dom"/>
</dbReference>
<keyword evidence="6" id="KW-1185">Reference proteome</keyword>
<accession>M1ZE96</accession>
<evidence type="ECO:0000259" key="4">
    <source>
        <dbReference type="Pfam" id="PF00294"/>
    </source>
</evidence>
<gene>
    <name evidence="5" type="ORF">NITGR_90013</name>
</gene>
<dbReference type="AlphaFoldDB" id="M1ZE96"/>
<dbReference type="GO" id="GO:0016301">
    <property type="term" value="F:kinase activity"/>
    <property type="evidence" value="ECO:0007669"/>
    <property type="project" value="UniProtKB-KW"/>
</dbReference>
<comment type="caution">
    <text evidence="5">The sequence shown here is derived from an EMBL/GenBank/DDBJ whole genome shotgun (WGS) entry which is preliminary data.</text>
</comment>
<evidence type="ECO:0000313" key="6">
    <source>
        <dbReference type="Proteomes" id="UP000011704"/>
    </source>
</evidence>